<reference evidence="1 2" key="1">
    <citation type="submission" date="2018-05" db="EMBL/GenBank/DDBJ databases">
        <title>Draft genome sequence of Rhodanobacter denitrificans Yn1 isolated from gold copper mine.</title>
        <authorList>
            <person name="Yang N."/>
            <person name="Mazhar H.S."/>
            <person name="Rensing C."/>
        </authorList>
    </citation>
    <scope>NUCLEOTIDE SEQUENCE [LARGE SCALE GENOMIC DNA]</scope>
    <source>
        <strain evidence="1 2">Yn1</strain>
    </source>
</reference>
<dbReference type="Proteomes" id="UP000252387">
    <property type="component" value="Unassembled WGS sequence"/>
</dbReference>
<dbReference type="RefSeq" id="WP_114344915.1">
    <property type="nucleotide sequence ID" value="NZ_QFWQ01000009.1"/>
</dbReference>
<gene>
    <name evidence="1" type="ORF">DEO45_14165</name>
</gene>
<evidence type="ECO:0000313" key="2">
    <source>
        <dbReference type="Proteomes" id="UP000252387"/>
    </source>
</evidence>
<evidence type="ECO:0000313" key="1">
    <source>
        <dbReference type="EMBL" id="RCS28843.1"/>
    </source>
</evidence>
<organism evidence="1 2">
    <name type="scientific">Rhodanobacter denitrificans</name>
    <dbReference type="NCBI Taxonomy" id="666685"/>
    <lineage>
        <taxon>Bacteria</taxon>
        <taxon>Pseudomonadati</taxon>
        <taxon>Pseudomonadota</taxon>
        <taxon>Gammaproteobacteria</taxon>
        <taxon>Lysobacterales</taxon>
        <taxon>Rhodanobacteraceae</taxon>
        <taxon>Rhodanobacter</taxon>
    </lineage>
</organism>
<dbReference type="EMBL" id="QFWQ01000009">
    <property type="protein sequence ID" value="RCS28843.1"/>
    <property type="molecule type" value="Genomic_DNA"/>
</dbReference>
<sequence length="86" mass="9414">MSFATKSDAIDARRKIPASDVKKLGWRGVMRDVQKSGRVVATNHDAPEAVTRRTQSADAKRGRLREACVQHGVAGMEIQIGVLMQP</sequence>
<accession>A0A368KDU8</accession>
<protein>
    <submittedName>
        <fullName evidence="1">Uncharacterized protein</fullName>
    </submittedName>
</protein>
<comment type="caution">
    <text evidence="1">The sequence shown here is derived from an EMBL/GenBank/DDBJ whole genome shotgun (WGS) entry which is preliminary data.</text>
</comment>
<dbReference type="OrthoDB" id="8909832at2"/>
<dbReference type="AlphaFoldDB" id="A0A368KDU8"/>
<proteinExistence type="predicted"/>
<name>A0A368KDU8_9GAMM</name>
<keyword evidence="2" id="KW-1185">Reference proteome</keyword>